<proteinExistence type="predicted"/>
<accession>A0AAD3SN97</accession>
<dbReference type="Pfam" id="PF04882">
    <property type="entry name" value="Peroxin-3"/>
    <property type="match status" value="2"/>
</dbReference>
<evidence type="ECO:0000256" key="1">
    <source>
        <dbReference type="SAM" id="MobiDB-lite"/>
    </source>
</evidence>
<dbReference type="EMBL" id="BSYO01000014">
    <property type="protein sequence ID" value="GMH14960.1"/>
    <property type="molecule type" value="Genomic_DNA"/>
</dbReference>
<feature type="compositionally biased region" description="Polar residues" evidence="1">
    <location>
        <begin position="526"/>
        <end position="538"/>
    </location>
</feature>
<evidence type="ECO:0000313" key="3">
    <source>
        <dbReference type="EMBL" id="GMH14960.1"/>
    </source>
</evidence>
<reference evidence="3" key="1">
    <citation type="submission" date="2023-05" db="EMBL/GenBank/DDBJ databases">
        <title>Nepenthes gracilis genome sequencing.</title>
        <authorList>
            <person name="Fukushima K."/>
        </authorList>
    </citation>
    <scope>NUCLEOTIDE SEQUENCE</scope>
    <source>
        <strain evidence="3">SING2019-196</strain>
    </source>
</reference>
<dbReference type="PANTHER" id="PTHR28080:SF1">
    <property type="entry name" value="PEROXISOMAL BIOGENESIS FACTOR 3"/>
    <property type="match status" value="1"/>
</dbReference>
<keyword evidence="2" id="KW-0472">Membrane</keyword>
<dbReference type="AlphaFoldDB" id="A0AAD3SN97"/>
<dbReference type="PANTHER" id="PTHR28080">
    <property type="entry name" value="PEROXISOMAL BIOGENESIS FACTOR 3"/>
    <property type="match status" value="1"/>
</dbReference>
<keyword evidence="4" id="KW-1185">Reference proteome</keyword>
<dbReference type="Proteomes" id="UP001279734">
    <property type="component" value="Unassembled WGS sequence"/>
</dbReference>
<evidence type="ECO:0008006" key="5">
    <source>
        <dbReference type="Google" id="ProtNLM"/>
    </source>
</evidence>
<dbReference type="GO" id="GO:0030674">
    <property type="term" value="F:protein-macromolecule adaptor activity"/>
    <property type="evidence" value="ECO:0007669"/>
    <property type="project" value="TreeGrafter"/>
</dbReference>
<protein>
    <recommendedName>
        <fullName evidence="5">Peroxin-3</fullName>
    </recommendedName>
</protein>
<keyword evidence="2" id="KW-1133">Transmembrane helix</keyword>
<comment type="caution">
    <text evidence="3">The sequence shown here is derived from an EMBL/GenBank/DDBJ whole genome shotgun (WGS) entry which is preliminary data.</text>
</comment>
<organism evidence="3 4">
    <name type="scientific">Nepenthes gracilis</name>
    <name type="common">Slender pitcher plant</name>
    <dbReference type="NCBI Taxonomy" id="150966"/>
    <lineage>
        <taxon>Eukaryota</taxon>
        <taxon>Viridiplantae</taxon>
        <taxon>Streptophyta</taxon>
        <taxon>Embryophyta</taxon>
        <taxon>Tracheophyta</taxon>
        <taxon>Spermatophyta</taxon>
        <taxon>Magnoliopsida</taxon>
        <taxon>eudicotyledons</taxon>
        <taxon>Gunneridae</taxon>
        <taxon>Pentapetalae</taxon>
        <taxon>Caryophyllales</taxon>
        <taxon>Nepenthaceae</taxon>
        <taxon>Nepenthes</taxon>
    </lineage>
</organism>
<dbReference type="GO" id="GO:0005778">
    <property type="term" value="C:peroxisomal membrane"/>
    <property type="evidence" value="ECO:0007669"/>
    <property type="project" value="InterPro"/>
</dbReference>
<feature type="region of interest" description="Disordered" evidence="1">
    <location>
        <begin position="503"/>
        <end position="538"/>
    </location>
</feature>
<keyword evidence="2" id="KW-0812">Transmembrane</keyword>
<feature type="transmembrane region" description="Helical" evidence="2">
    <location>
        <begin position="37"/>
        <end position="54"/>
    </location>
</feature>
<name>A0AAD3SN97_NEPGR</name>
<dbReference type="GO" id="GO:0045046">
    <property type="term" value="P:protein import into peroxisome membrane"/>
    <property type="evidence" value="ECO:0007669"/>
    <property type="project" value="TreeGrafter"/>
</dbReference>
<gene>
    <name evidence="3" type="ORF">Nepgr_016801</name>
</gene>
<dbReference type="InterPro" id="IPR006966">
    <property type="entry name" value="Peroxin-3"/>
</dbReference>
<sequence>MKPAATTFQGNYVLGTKTLIFLKAGIMDFWRRHKRKIFVTLGVLGGGYIMYKLYSAHKHQFLELEKQLVKRQENDESIKAQMQQHFETIQRIADTTTLPHAMHYLSSRVAEELDLSTLTERLQQGKDHPTTLTSVEKLELWDGLKVLSFTRMVLSLWAMTILSLYIRVQVNILGRHLYIDIARGFDGSHLLEDANPINHEDEQNFLGSSDFLASSGLPTLINDMQAAATESLRSKQLRDAFDTTMLQETIIQILNIFMSMGRPYHWVEYLIPDDSRLNYPTSSSGSASVVSRFEQLVAETRVVLSSAEFRHVVDVSLKTLADAVVTHISNEPGGGKLSSGMPLAKLLPRVAQVGPLLLDKPAENRFIKIITSIQDVELFFTLLYANIPTSQTREENLVSRPPTNTEPPTPLVEASKGLETLGASGAIEAGGLSRLVDESNLVREDTLIIERALTEDRIAGPSVELTLAPKEPLVCPVGLDIGVEAIGLEEYGPKAFMPAAMASSFPSSARGDQSERESTPSLGLIASSSHQSPSNQRQ</sequence>
<evidence type="ECO:0000256" key="2">
    <source>
        <dbReference type="SAM" id="Phobius"/>
    </source>
</evidence>
<evidence type="ECO:0000313" key="4">
    <source>
        <dbReference type="Proteomes" id="UP001279734"/>
    </source>
</evidence>